<dbReference type="KEGG" id="ptt:VY86_01725"/>
<gene>
    <name evidence="2" type="ORF">VY86_01725</name>
    <name evidence="3" type="ORF">VY86_01770</name>
    <name evidence="4" type="ORF">VY86_09950</name>
</gene>
<dbReference type="EMBL" id="CP011104">
    <property type="protein sequence ID" value="AKH62257.1"/>
    <property type="molecule type" value="Genomic_DNA"/>
</dbReference>
<dbReference type="AlphaFoldDB" id="A0A0F7LLZ0"/>
<dbReference type="Pfam" id="PF14568">
    <property type="entry name" value="SUKH_6"/>
    <property type="match status" value="1"/>
</dbReference>
<dbReference type="PATRIC" id="fig|230089.6.peg.2210"/>
<evidence type="ECO:0000259" key="1">
    <source>
        <dbReference type="SMART" id="SM00860"/>
    </source>
</evidence>
<dbReference type="RefSeq" id="WP_046973706.1">
    <property type="nucleotide sequence ID" value="NZ_CP011104.1"/>
</dbReference>
<protein>
    <submittedName>
        <fullName evidence="4">Cell wall assembly protein Knr4</fullName>
    </submittedName>
</protein>
<keyword evidence="5" id="KW-1185">Reference proteome</keyword>
<dbReference type="KEGG" id="ptt:VY86_01770"/>
<dbReference type="Gene3D" id="3.40.1580.10">
    <property type="entry name" value="SMI1/KNR4-like"/>
    <property type="match status" value="1"/>
</dbReference>
<dbReference type="EMBL" id="CP011104">
    <property type="protein sequence ID" value="AKH62263.1"/>
    <property type="molecule type" value="Genomic_DNA"/>
</dbReference>
<dbReference type="Proteomes" id="UP000034866">
    <property type="component" value="Chromosome"/>
</dbReference>
<dbReference type="SUPFAM" id="SSF160631">
    <property type="entry name" value="SMI1/KNR4-like"/>
    <property type="match status" value="1"/>
</dbReference>
<dbReference type="InterPro" id="IPR018958">
    <property type="entry name" value="Knr4/Smi1-like_dom"/>
</dbReference>
<dbReference type="InterPro" id="IPR037883">
    <property type="entry name" value="Knr4/Smi1-like_sf"/>
</dbReference>
<evidence type="ECO:0000313" key="2">
    <source>
        <dbReference type="EMBL" id="AKH62257.1"/>
    </source>
</evidence>
<reference evidence="5" key="2">
    <citation type="submission" date="2015-03" db="EMBL/GenBank/DDBJ databases">
        <title>Genome sequence of Azospirillum thiophilum strain DSM 21654T.</title>
        <authorList>
            <person name="Kwak Y."/>
            <person name="Shin J.-H."/>
        </authorList>
    </citation>
    <scope>NUCLEOTIDE SEQUENCE [LARGE SCALE GENOMIC DNA]</scope>
    <source>
        <strain evidence="5">DSM 15199</strain>
    </source>
</reference>
<dbReference type="EMBL" id="CP011104">
    <property type="protein sequence ID" value="AKH63605.1"/>
    <property type="molecule type" value="Genomic_DNA"/>
</dbReference>
<evidence type="ECO:0000313" key="5">
    <source>
        <dbReference type="Proteomes" id="UP000034866"/>
    </source>
</evidence>
<evidence type="ECO:0000313" key="3">
    <source>
        <dbReference type="EMBL" id="AKH62263.1"/>
    </source>
</evidence>
<evidence type="ECO:0000313" key="4">
    <source>
        <dbReference type="EMBL" id="AKH63605.1"/>
    </source>
</evidence>
<name>A0A0F7LLZ0_9GAMM</name>
<feature type="domain" description="Knr4/Smi1-like" evidence="1">
    <location>
        <begin position="28"/>
        <end position="142"/>
    </location>
</feature>
<accession>A0A0F7LLZ0</accession>
<dbReference type="OrthoDB" id="6876781at2"/>
<organism evidence="4 5">
    <name type="scientific">Photorhabdus thracensis</name>
    <dbReference type="NCBI Taxonomy" id="230089"/>
    <lineage>
        <taxon>Bacteria</taxon>
        <taxon>Pseudomonadati</taxon>
        <taxon>Pseudomonadota</taxon>
        <taxon>Gammaproteobacteria</taxon>
        <taxon>Enterobacterales</taxon>
        <taxon>Morganellaceae</taxon>
        <taxon>Photorhabdus</taxon>
    </lineage>
</organism>
<dbReference type="SMART" id="SM00860">
    <property type="entry name" value="SMI1_KNR4"/>
    <property type="match status" value="1"/>
</dbReference>
<proteinExistence type="predicted"/>
<sequence length="157" mass="18325">MNTHEFSRVVNYVKSIKPNWFLSGDEYLASKEDIEQVELLVGGTLPDEYIYFSNNYNAGYFAFVNIYSLNPNSEWYLPVKNKEYEMVSMPQGFIAFSDDETGGYYGFLKEKTQYKNEVYFFDSSGDGSIESIKEDFFEFVVNRGFQPEHFDLDVLTQ</sequence>
<dbReference type="KEGG" id="ptt:VY86_09950"/>
<reference evidence="4 5" key="1">
    <citation type="journal article" date="2015" name="J. Biotechnol.">
        <title>Complete genome sequence of Photorhabdus temperata subsp. thracensis 39-8(T), an entomopathogenic bacterium for the improved commercial bioinsecticide.</title>
        <authorList>
            <person name="Kwak Y."/>
            <person name="Shin J.H."/>
        </authorList>
    </citation>
    <scope>NUCLEOTIDE SEQUENCE [LARGE SCALE GENOMIC DNA]</scope>
    <source>
        <strain evidence="4 5">DSM 15199</strain>
    </source>
</reference>